<evidence type="ECO:0000313" key="2">
    <source>
        <dbReference type="Proteomes" id="UP000018888"/>
    </source>
</evidence>
<dbReference type="AlphaFoldDB" id="A0A2P4QXZ7"/>
<sequence length="68" mass="7516">MNCAPISIHSLLNSKLPVVMRFSDCASFTYSFNLVVSLSTGSFSRNESLRIEPKSDDSGTKYVSLRLP</sequence>
<reference evidence="1 2" key="1">
    <citation type="journal article" date="2013" name="Proc. Natl. Acad. Sci. U.S.A.">
        <title>Genome of an arbuscular mycorrhizal fungus provides insight into the oldest plant symbiosis.</title>
        <authorList>
            <person name="Tisserant E."/>
            <person name="Malbreil M."/>
            <person name="Kuo A."/>
            <person name="Kohler A."/>
            <person name="Symeonidi A."/>
            <person name="Balestrini R."/>
            <person name="Charron P."/>
            <person name="Duensing N."/>
            <person name="Frei Dit Frey N."/>
            <person name="Gianinazzi-Pearson V."/>
            <person name="Gilbert L.B."/>
            <person name="Handa Y."/>
            <person name="Herr J.R."/>
            <person name="Hijri M."/>
            <person name="Koul R."/>
            <person name="Kawaguchi M."/>
            <person name="Krajinski F."/>
            <person name="Lammers P.J."/>
            <person name="Masclaux F.G."/>
            <person name="Murat C."/>
            <person name="Morin E."/>
            <person name="Ndikumana S."/>
            <person name="Pagni M."/>
            <person name="Petitpierre D."/>
            <person name="Requena N."/>
            <person name="Rosikiewicz P."/>
            <person name="Riley R."/>
            <person name="Saito K."/>
            <person name="San Clemente H."/>
            <person name="Shapiro H."/>
            <person name="van Tuinen D."/>
            <person name="Becard G."/>
            <person name="Bonfante P."/>
            <person name="Paszkowski U."/>
            <person name="Shachar-Hill Y.Y."/>
            <person name="Tuskan G.A."/>
            <person name="Young P.W."/>
            <person name="Sanders I.R."/>
            <person name="Henrissat B."/>
            <person name="Rensing S.A."/>
            <person name="Grigoriev I.V."/>
            <person name="Corradi N."/>
            <person name="Roux C."/>
            <person name="Martin F."/>
        </authorList>
    </citation>
    <scope>NUCLEOTIDE SEQUENCE [LARGE SCALE GENOMIC DNA]</scope>
    <source>
        <strain evidence="1 2">DAOM 197198</strain>
    </source>
</reference>
<protein>
    <submittedName>
        <fullName evidence="1">Uncharacterized protein</fullName>
    </submittedName>
</protein>
<name>A0A2P4QXZ7_RHIID</name>
<proteinExistence type="predicted"/>
<reference evidence="1 2" key="2">
    <citation type="journal article" date="2018" name="New Phytol.">
        <title>High intraspecific genome diversity in the model arbuscular mycorrhizal symbiont Rhizophagus irregularis.</title>
        <authorList>
            <person name="Chen E.C.H."/>
            <person name="Morin E."/>
            <person name="Beaudet D."/>
            <person name="Noel J."/>
            <person name="Yildirir G."/>
            <person name="Ndikumana S."/>
            <person name="Charron P."/>
            <person name="St-Onge C."/>
            <person name="Giorgi J."/>
            <person name="Kruger M."/>
            <person name="Marton T."/>
            <person name="Ropars J."/>
            <person name="Grigoriev I.V."/>
            <person name="Hainaut M."/>
            <person name="Henrissat B."/>
            <person name="Roux C."/>
            <person name="Martin F."/>
            <person name="Corradi N."/>
        </authorList>
    </citation>
    <scope>NUCLEOTIDE SEQUENCE [LARGE SCALE GENOMIC DNA]</scope>
    <source>
        <strain evidence="1 2">DAOM 197198</strain>
    </source>
</reference>
<keyword evidence="2" id="KW-1185">Reference proteome</keyword>
<gene>
    <name evidence="1" type="ORF">GLOIN_2v1495721</name>
</gene>
<dbReference type="EMBL" id="AUPC02000004">
    <property type="protein sequence ID" value="POG82516.1"/>
    <property type="molecule type" value="Genomic_DNA"/>
</dbReference>
<comment type="caution">
    <text evidence="1">The sequence shown here is derived from an EMBL/GenBank/DDBJ whole genome shotgun (WGS) entry which is preliminary data.</text>
</comment>
<organism evidence="1 2">
    <name type="scientific">Rhizophagus irregularis (strain DAOM 181602 / DAOM 197198 / MUCL 43194)</name>
    <name type="common">Arbuscular mycorrhizal fungus</name>
    <name type="synonym">Glomus intraradices</name>
    <dbReference type="NCBI Taxonomy" id="747089"/>
    <lineage>
        <taxon>Eukaryota</taxon>
        <taxon>Fungi</taxon>
        <taxon>Fungi incertae sedis</taxon>
        <taxon>Mucoromycota</taxon>
        <taxon>Glomeromycotina</taxon>
        <taxon>Glomeromycetes</taxon>
        <taxon>Glomerales</taxon>
        <taxon>Glomeraceae</taxon>
        <taxon>Rhizophagus</taxon>
    </lineage>
</organism>
<evidence type="ECO:0000313" key="1">
    <source>
        <dbReference type="EMBL" id="POG82516.1"/>
    </source>
</evidence>
<dbReference type="Proteomes" id="UP000018888">
    <property type="component" value="Unassembled WGS sequence"/>
</dbReference>
<accession>A0A2P4QXZ7</accession>